<reference evidence="1" key="2">
    <citation type="submission" date="2025-09" db="UniProtKB">
        <authorList>
            <consortium name="Ensembl"/>
        </authorList>
    </citation>
    <scope>IDENTIFICATION</scope>
</reference>
<name>A0A8C2WT59_CYCLU</name>
<dbReference type="Ensembl" id="ENSCLMT00005005582.1">
    <property type="protein sequence ID" value="ENSCLMP00005005216.1"/>
    <property type="gene ID" value="ENSCLMG00005002799.1"/>
</dbReference>
<evidence type="ECO:0000313" key="2">
    <source>
        <dbReference type="Proteomes" id="UP000694565"/>
    </source>
</evidence>
<protein>
    <submittedName>
        <fullName evidence="1">Uncharacterized protein</fullName>
    </submittedName>
</protein>
<reference evidence="1" key="1">
    <citation type="submission" date="2025-08" db="UniProtKB">
        <authorList>
            <consortium name="Ensembl"/>
        </authorList>
    </citation>
    <scope>IDENTIFICATION</scope>
</reference>
<evidence type="ECO:0000313" key="1">
    <source>
        <dbReference type="Ensembl" id="ENSCLMP00005005216.1"/>
    </source>
</evidence>
<proteinExistence type="predicted"/>
<dbReference type="GeneTree" id="ENSGT01130000281302"/>
<organism evidence="1 2">
    <name type="scientific">Cyclopterus lumpus</name>
    <name type="common">Lumpsucker</name>
    <dbReference type="NCBI Taxonomy" id="8103"/>
    <lineage>
        <taxon>Eukaryota</taxon>
        <taxon>Metazoa</taxon>
        <taxon>Chordata</taxon>
        <taxon>Craniata</taxon>
        <taxon>Vertebrata</taxon>
        <taxon>Euteleostomi</taxon>
        <taxon>Actinopterygii</taxon>
        <taxon>Neopterygii</taxon>
        <taxon>Teleostei</taxon>
        <taxon>Neoteleostei</taxon>
        <taxon>Acanthomorphata</taxon>
        <taxon>Eupercaria</taxon>
        <taxon>Perciformes</taxon>
        <taxon>Cottioidei</taxon>
        <taxon>Cottales</taxon>
        <taxon>Cyclopteridae</taxon>
        <taxon>Cyclopterus</taxon>
    </lineage>
</organism>
<dbReference type="AlphaFoldDB" id="A0A8C2WT59"/>
<sequence length="150" mass="16792">LPQTCFLTLTPLTRSGCDVSPAAAGTGSETAATGAAPFLLCVHDRLWFWSGFSPVCVRMCVVSALVPHQRPRQGEALCREKLFRQMEQWYGLSPVCVRRCSRSSPWLAKRFSQKVHGNGFSPVWVLSWIMSSPFSGNLFSHMAWRWSLEA</sequence>
<dbReference type="Proteomes" id="UP000694565">
    <property type="component" value="Unplaced"/>
</dbReference>
<keyword evidence="2" id="KW-1185">Reference proteome</keyword>
<accession>A0A8C2WT59</accession>